<dbReference type="SMART" id="SM00297">
    <property type="entry name" value="BROMO"/>
    <property type="match status" value="1"/>
</dbReference>
<evidence type="ECO:0000256" key="5">
    <source>
        <dbReference type="SAM" id="MobiDB-lite"/>
    </source>
</evidence>
<dbReference type="InterPro" id="IPR036142">
    <property type="entry name" value="ENT_dom-like_sf"/>
</dbReference>
<dbReference type="GO" id="GO:0005654">
    <property type="term" value="C:nucleoplasm"/>
    <property type="evidence" value="ECO:0007669"/>
    <property type="project" value="TreeGrafter"/>
</dbReference>
<dbReference type="Gene3D" id="1.20.920.10">
    <property type="entry name" value="Bromodomain-like"/>
    <property type="match status" value="1"/>
</dbReference>
<reference evidence="8 9" key="1">
    <citation type="submission" date="2019-01" db="EMBL/GenBank/DDBJ databases">
        <title>A draft genome assembly of the solar-powered sea slug Elysia chlorotica.</title>
        <authorList>
            <person name="Cai H."/>
            <person name="Li Q."/>
            <person name="Fang X."/>
            <person name="Li J."/>
            <person name="Curtis N.E."/>
            <person name="Altenburger A."/>
            <person name="Shibata T."/>
            <person name="Feng M."/>
            <person name="Maeda T."/>
            <person name="Schwartz J.A."/>
            <person name="Shigenobu S."/>
            <person name="Lundholm N."/>
            <person name="Nishiyama T."/>
            <person name="Yang H."/>
            <person name="Hasebe M."/>
            <person name="Li S."/>
            <person name="Pierce S.K."/>
            <person name="Wang J."/>
        </authorList>
    </citation>
    <scope>NUCLEOTIDE SEQUENCE [LARGE SCALE GENOMIC DNA]</scope>
    <source>
        <strain evidence="8">EC2010</strain>
        <tissue evidence="8">Whole organism of an adult</tissue>
    </source>
</reference>
<dbReference type="PRINTS" id="PR00503">
    <property type="entry name" value="BROMODOMAIN"/>
</dbReference>
<feature type="compositionally biased region" description="Polar residues" evidence="5">
    <location>
        <begin position="1033"/>
        <end position="1044"/>
    </location>
</feature>
<evidence type="ECO:0000259" key="7">
    <source>
        <dbReference type="PROSITE" id="PS51138"/>
    </source>
</evidence>
<feature type="region of interest" description="Disordered" evidence="5">
    <location>
        <begin position="1033"/>
        <end position="1063"/>
    </location>
</feature>
<dbReference type="InterPro" id="IPR001487">
    <property type="entry name" value="Bromodomain"/>
</dbReference>
<dbReference type="Pfam" id="PF00439">
    <property type="entry name" value="Bromodomain"/>
    <property type="match status" value="1"/>
</dbReference>
<dbReference type="SUPFAM" id="SSF158639">
    <property type="entry name" value="ENT-like"/>
    <property type="match status" value="1"/>
</dbReference>
<dbReference type="SUPFAM" id="SSF47370">
    <property type="entry name" value="Bromodomain"/>
    <property type="match status" value="1"/>
</dbReference>
<dbReference type="STRING" id="188477.A0A3S0ZLE2"/>
<dbReference type="Gene3D" id="1.10.1240.40">
    <property type="entry name" value="ENT domain"/>
    <property type="match status" value="1"/>
</dbReference>
<feature type="region of interest" description="Disordered" evidence="5">
    <location>
        <begin position="175"/>
        <end position="225"/>
    </location>
</feature>
<feature type="region of interest" description="Disordered" evidence="5">
    <location>
        <begin position="124"/>
        <end position="157"/>
    </location>
</feature>
<dbReference type="OrthoDB" id="10035579at2759"/>
<evidence type="ECO:0000256" key="4">
    <source>
        <dbReference type="PROSITE-ProRule" id="PRU00035"/>
    </source>
</evidence>
<feature type="compositionally biased region" description="Pro residues" evidence="5">
    <location>
        <begin position="1049"/>
        <end position="1060"/>
    </location>
</feature>
<dbReference type="InterPro" id="IPR033482">
    <property type="entry name" value="EMSY"/>
</dbReference>
<proteinExistence type="predicted"/>
<feature type="region of interest" description="Disordered" evidence="5">
    <location>
        <begin position="1349"/>
        <end position="1386"/>
    </location>
</feature>
<name>A0A3S0ZLE2_ELYCH</name>
<feature type="compositionally biased region" description="Polar residues" evidence="5">
    <location>
        <begin position="427"/>
        <end position="460"/>
    </location>
</feature>
<feature type="region of interest" description="Disordered" evidence="5">
    <location>
        <begin position="971"/>
        <end position="1003"/>
    </location>
</feature>
<dbReference type="PROSITE" id="PS51138">
    <property type="entry name" value="ENT"/>
    <property type="match status" value="1"/>
</dbReference>
<dbReference type="PANTHER" id="PTHR16500">
    <property type="entry name" value="BRCA2-INTERACTING TRANSCRIPTIONAL REPRESSOR EMSY"/>
    <property type="match status" value="1"/>
</dbReference>
<dbReference type="Pfam" id="PF03735">
    <property type="entry name" value="ENT"/>
    <property type="match status" value="1"/>
</dbReference>
<feature type="compositionally biased region" description="Acidic residues" evidence="5">
    <location>
        <begin position="1109"/>
        <end position="1124"/>
    </location>
</feature>
<comment type="subcellular location">
    <subcellularLocation>
        <location evidence="1">Nucleus</location>
    </subcellularLocation>
</comment>
<dbReference type="InterPro" id="IPR036427">
    <property type="entry name" value="Bromodomain-like_sf"/>
</dbReference>
<keyword evidence="2 4" id="KW-0103">Bromodomain</keyword>
<comment type="caution">
    <text evidence="8">The sequence shown here is derived from an EMBL/GenBank/DDBJ whole genome shotgun (WGS) entry which is preliminary data.</text>
</comment>
<evidence type="ECO:0000259" key="6">
    <source>
        <dbReference type="PROSITE" id="PS50014"/>
    </source>
</evidence>
<feature type="domain" description="Bromo" evidence="6">
    <location>
        <begin position="1412"/>
        <end position="1482"/>
    </location>
</feature>
<dbReference type="InterPro" id="IPR005491">
    <property type="entry name" value="ENT_dom"/>
</dbReference>
<accession>A0A3S0ZLE2</accession>
<dbReference type="SMART" id="SM01191">
    <property type="entry name" value="ENT"/>
    <property type="match status" value="1"/>
</dbReference>
<protein>
    <recommendedName>
        <fullName evidence="10">Bromo domain-containing protein</fullName>
    </recommendedName>
</protein>
<organism evidence="8 9">
    <name type="scientific">Elysia chlorotica</name>
    <name type="common">Eastern emerald elysia</name>
    <name type="synonym">Sea slug</name>
    <dbReference type="NCBI Taxonomy" id="188477"/>
    <lineage>
        <taxon>Eukaryota</taxon>
        <taxon>Metazoa</taxon>
        <taxon>Spiralia</taxon>
        <taxon>Lophotrochozoa</taxon>
        <taxon>Mollusca</taxon>
        <taxon>Gastropoda</taxon>
        <taxon>Heterobranchia</taxon>
        <taxon>Euthyneura</taxon>
        <taxon>Panpulmonata</taxon>
        <taxon>Sacoglossa</taxon>
        <taxon>Placobranchoidea</taxon>
        <taxon>Plakobranchidae</taxon>
        <taxon>Elysia</taxon>
    </lineage>
</organism>
<evidence type="ECO:0008006" key="10">
    <source>
        <dbReference type="Google" id="ProtNLM"/>
    </source>
</evidence>
<dbReference type="Proteomes" id="UP000271974">
    <property type="component" value="Unassembled WGS sequence"/>
</dbReference>
<dbReference type="PANTHER" id="PTHR16500:SF3">
    <property type="entry name" value="BRCA2-INTERACTING TRANSCRIPTIONAL REPRESSOR EMSY"/>
    <property type="match status" value="1"/>
</dbReference>
<feature type="region of interest" description="Disordered" evidence="5">
    <location>
        <begin position="649"/>
        <end position="676"/>
    </location>
</feature>
<feature type="region of interest" description="Disordered" evidence="5">
    <location>
        <begin position="694"/>
        <end position="775"/>
    </location>
</feature>
<sequence>MWPMLLDYSKDESKRILRRLELEAYASIISVFRAQGDLSKEKKNILQDLQHSLSISTERHRAEVRRAVNDEKLATIAENISGSMSTAEWQVEGRRLVPLMPRLVPQTAFTSTANQAASAMMEKNATLPPPSSTCNRDGPTAILPKTTRPSSPSSNVVVLPSGTSIHIKGMLNQEEEEDLSAATGRRLSQRSLSTDSQNAASSVSTQTPRVTYTTASSSATGSSPVKITISKSPQGRPINVQSSSQPPKVILVTSAGPAATVVQRSTSVPVVRSQPSPMASSVYPGPLVTSSNVLGGQGHITAGPRSSVLVSGASGPPTGVPQVVSAYSGVVTSTSGASLVSTTVTMPTSSLGSNSAVFSPSLQMGLGKIRPRIVPRQRYPAMVCSPPQPQHQKPGVVLPMGPQLMSPLPMSAATGPTVGSAGPPTPQQAQYSSTSIQVNQVGPGSVHSQHSTGVQVKTLSKPTIQIKQEGGMKIITQGGSSKILPKPSQLAGSAGGPPPVVMVNTGQGTQGTTTGITMLPRSISTYTAHSGGKVLNITTPGGRVIATTTKATNVVTVNPKTLHLTAVKSGSVSKPNVIVVQKTQHARFQNPLPGNIRTVTTSALPGAIDKELMGLVHHKDSHGRHILTASNSTQSASSGARPGERRVIITTSGGGGEVTKPVSIIHRGRSDSESRTSSLLAELIQAAGIMPSDASVETVAQGTDPYDLDHPDGGDNRLGSQHQGQTTPASSSQIVLRHAQPVSRVVAGSNSHQLDDSNMDSLAEDKGSSQDSDSGAEQVFTLEQAMSLLNKEVVDLTESDGPLVVTPSLSGSAPTSQHYQVSTSATNSTASVFSSVVTTSLASQSQQQPKVSILAKSRLLSGVVKEPPGLPAGVAMTMAAPTTPVAEPGLSGLVTVVSPEEGLKEGQLDTQTGLFYQVGSPAAIKVRATQHHHHHHQIRTDVAATATTAAPQQPLPLSLSSSVVIVTGSGSTTFTKTSTAPSSTLPISSQASHRQTQTLPATITTTSPLTVVSAKMPPSTLLSSSSLATTGVKSSTAAIGTSGKSLPSTPHPPPPHPPPLDLLSSSLAQAQINFQEEEDEDEEGGNRDDASRGNNHSDEAESGQLDAEPAGDEDYDDYDDEIVADDLGPSEGKADQRFPSSASLSDSCGAGGAGRPGMAEVLREETAKDGTLILTVSNPASSQPEISVPVSSTSVTISALPAFPSVPASSLHAGPVLVSLPSQLSRTPAPPITSPQAHSQQQLYSVLDPQPHASHASQTGQVVTVGTKAAILPSPVVGLLPASLPSAPTRGASTTNSPSEHLAQPVGVLPIAVSVEPSGSVITFNLDDLSSQQLLSHRDAETNADIHQEDLGSAGSDPDSQSDSLSVRTSKRKRKHNSGFDEPAPQTNNWVKAAASLLLRVARFKGSARDKNEIPAAEWFTFPVDPMDAPDYYTVVEQPMDFSTMRKKLESGQYLCFEEFQSDMDLIRSNCYLYNSEGTKVRRDCDEVMAFYHNELLKLQGKQVLTQYSSPVKKPKE</sequence>
<feature type="compositionally biased region" description="Low complexity" evidence="5">
    <location>
        <begin position="971"/>
        <end position="984"/>
    </location>
</feature>
<dbReference type="CDD" id="cd04369">
    <property type="entry name" value="Bromodomain"/>
    <property type="match status" value="1"/>
</dbReference>
<gene>
    <name evidence="8" type="ORF">EGW08_022143</name>
</gene>
<dbReference type="PROSITE" id="PS50014">
    <property type="entry name" value="BROMODOMAIN_2"/>
    <property type="match status" value="1"/>
</dbReference>
<evidence type="ECO:0000256" key="3">
    <source>
        <dbReference type="ARBA" id="ARBA00023242"/>
    </source>
</evidence>
<feature type="compositionally biased region" description="Polar residues" evidence="5">
    <location>
        <begin position="189"/>
        <end position="210"/>
    </location>
</feature>
<feature type="compositionally biased region" description="Low complexity" evidence="5">
    <location>
        <begin position="211"/>
        <end position="223"/>
    </location>
</feature>
<feature type="compositionally biased region" description="Polar residues" evidence="5">
    <location>
        <begin position="1358"/>
        <end position="1368"/>
    </location>
</feature>
<dbReference type="GO" id="GO:0006355">
    <property type="term" value="P:regulation of DNA-templated transcription"/>
    <property type="evidence" value="ECO:0007669"/>
    <property type="project" value="InterPro"/>
</dbReference>
<keyword evidence="9" id="KW-1185">Reference proteome</keyword>
<evidence type="ECO:0000256" key="1">
    <source>
        <dbReference type="ARBA" id="ARBA00004123"/>
    </source>
</evidence>
<evidence type="ECO:0000256" key="2">
    <source>
        <dbReference type="ARBA" id="ARBA00023117"/>
    </source>
</evidence>
<evidence type="ECO:0000313" key="8">
    <source>
        <dbReference type="EMBL" id="RUS70094.1"/>
    </source>
</evidence>
<feature type="compositionally biased region" description="Polar residues" evidence="5">
    <location>
        <begin position="718"/>
        <end position="734"/>
    </location>
</feature>
<feature type="compositionally biased region" description="Polar residues" evidence="5">
    <location>
        <begin position="985"/>
        <end position="994"/>
    </location>
</feature>
<evidence type="ECO:0000313" key="9">
    <source>
        <dbReference type="Proteomes" id="UP000271974"/>
    </source>
</evidence>
<feature type="domain" description="ENT" evidence="7">
    <location>
        <begin position="13"/>
        <end position="97"/>
    </location>
</feature>
<feature type="region of interest" description="Disordered" evidence="5">
    <location>
        <begin position="1075"/>
        <end position="1158"/>
    </location>
</feature>
<keyword evidence="3" id="KW-0539">Nucleus</keyword>
<feature type="compositionally biased region" description="Basic and acidic residues" evidence="5">
    <location>
        <begin position="1084"/>
        <end position="1099"/>
    </location>
</feature>
<feature type="region of interest" description="Disordered" evidence="5">
    <location>
        <begin position="477"/>
        <end position="497"/>
    </location>
</feature>
<dbReference type="EMBL" id="RQTK01001492">
    <property type="protein sequence ID" value="RUS70094.1"/>
    <property type="molecule type" value="Genomic_DNA"/>
</dbReference>
<feature type="region of interest" description="Disordered" evidence="5">
    <location>
        <begin position="411"/>
        <end position="460"/>
    </location>
</feature>